<gene>
    <name evidence="1" type="ORF">CEXT_502891</name>
</gene>
<dbReference type="EMBL" id="BPLR01007457">
    <property type="protein sequence ID" value="GIY17057.1"/>
    <property type="molecule type" value="Genomic_DNA"/>
</dbReference>
<keyword evidence="2" id="KW-1185">Reference proteome</keyword>
<evidence type="ECO:0000313" key="1">
    <source>
        <dbReference type="EMBL" id="GIY17057.1"/>
    </source>
</evidence>
<organism evidence="1 2">
    <name type="scientific">Caerostris extrusa</name>
    <name type="common">Bark spider</name>
    <name type="synonym">Caerostris bankana</name>
    <dbReference type="NCBI Taxonomy" id="172846"/>
    <lineage>
        <taxon>Eukaryota</taxon>
        <taxon>Metazoa</taxon>
        <taxon>Ecdysozoa</taxon>
        <taxon>Arthropoda</taxon>
        <taxon>Chelicerata</taxon>
        <taxon>Arachnida</taxon>
        <taxon>Araneae</taxon>
        <taxon>Araneomorphae</taxon>
        <taxon>Entelegynae</taxon>
        <taxon>Araneoidea</taxon>
        <taxon>Araneidae</taxon>
        <taxon>Caerostris</taxon>
    </lineage>
</organism>
<protein>
    <submittedName>
        <fullName evidence="1">Uncharacterized protein</fullName>
    </submittedName>
</protein>
<sequence>MSEISALGLQSYKVDLEDQESRITELRSVRANTRKLEVSALGLQSYKVDLEDQSRITELRSVRANTRKLVRIMVYKHSYKVDLIRPGITYYRTEKCKS</sequence>
<dbReference type="AlphaFoldDB" id="A0AAV4R9J2"/>
<accession>A0AAV4R9J2</accession>
<proteinExistence type="predicted"/>
<name>A0AAV4R9J2_CAEEX</name>
<evidence type="ECO:0000313" key="2">
    <source>
        <dbReference type="Proteomes" id="UP001054945"/>
    </source>
</evidence>
<comment type="caution">
    <text evidence="1">The sequence shown here is derived from an EMBL/GenBank/DDBJ whole genome shotgun (WGS) entry which is preliminary data.</text>
</comment>
<reference evidence="1 2" key="1">
    <citation type="submission" date="2021-06" db="EMBL/GenBank/DDBJ databases">
        <title>Caerostris extrusa draft genome.</title>
        <authorList>
            <person name="Kono N."/>
            <person name="Arakawa K."/>
        </authorList>
    </citation>
    <scope>NUCLEOTIDE SEQUENCE [LARGE SCALE GENOMIC DNA]</scope>
</reference>
<dbReference type="Proteomes" id="UP001054945">
    <property type="component" value="Unassembled WGS sequence"/>
</dbReference>